<organism evidence="1 2">
    <name type="scientific">Senna tora</name>
    <dbReference type="NCBI Taxonomy" id="362788"/>
    <lineage>
        <taxon>Eukaryota</taxon>
        <taxon>Viridiplantae</taxon>
        <taxon>Streptophyta</taxon>
        <taxon>Embryophyta</taxon>
        <taxon>Tracheophyta</taxon>
        <taxon>Spermatophyta</taxon>
        <taxon>Magnoliopsida</taxon>
        <taxon>eudicotyledons</taxon>
        <taxon>Gunneridae</taxon>
        <taxon>Pentapetalae</taxon>
        <taxon>rosids</taxon>
        <taxon>fabids</taxon>
        <taxon>Fabales</taxon>
        <taxon>Fabaceae</taxon>
        <taxon>Caesalpinioideae</taxon>
        <taxon>Cassia clade</taxon>
        <taxon>Senna</taxon>
    </lineage>
</organism>
<proteinExistence type="predicted"/>
<dbReference type="AlphaFoldDB" id="A0A834SE45"/>
<accession>A0A834SE45</accession>
<dbReference type="Proteomes" id="UP000634136">
    <property type="component" value="Unassembled WGS sequence"/>
</dbReference>
<comment type="caution">
    <text evidence="1">The sequence shown here is derived from an EMBL/GenBank/DDBJ whole genome shotgun (WGS) entry which is preliminary data.</text>
</comment>
<evidence type="ECO:0000313" key="1">
    <source>
        <dbReference type="EMBL" id="KAF7801893.1"/>
    </source>
</evidence>
<dbReference type="EMBL" id="JAAIUW010000013">
    <property type="protein sequence ID" value="KAF7801893.1"/>
    <property type="molecule type" value="Genomic_DNA"/>
</dbReference>
<reference evidence="1" key="1">
    <citation type="submission" date="2020-09" db="EMBL/GenBank/DDBJ databases">
        <title>Genome-Enabled Discovery of Anthraquinone Biosynthesis in Senna tora.</title>
        <authorList>
            <person name="Kang S.-H."/>
            <person name="Pandey R.P."/>
            <person name="Lee C.-M."/>
            <person name="Sim J.-S."/>
            <person name="Jeong J.-T."/>
            <person name="Choi B.-S."/>
            <person name="Jung M."/>
            <person name="Ginzburg D."/>
            <person name="Zhao K."/>
            <person name="Won S.Y."/>
            <person name="Oh T.-J."/>
            <person name="Yu Y."/>
            <person name="Kim N.-H."/>
            <person name="Lee O.R."/>
            <person name="Lee T.-H."/>
            <person name="Bashyal P."/>
            <person name="Kim T.-S."/>
            <person name="Lee W.-H."/>
            <person name="Kawkins C."/>
            <person name="Kim C.-K."/>
            <person name="Kim J.S."/>
            <person name="Ahn B.O."/>
            <person name="Rhee S.Y."/>
            <person name="Sohng J.K."/>
        </authorList>
    </citation>
    <scope>NUCLEOTIDE SEQUENCE</scope>
    <source>
        <tissue evidence="1">Leaf</tissue>
    </source>
</reference>
<name>A0A834SE45_9FABA</name>
<sequence length="503" mass="57527">MMEDQMTNMEGRITNLEVMLRQLLQDEFGQEWEELVDNGVDSKVENTCDEQFGSYEVSNVHALPCDIEVNDRCYLENLNNDTDLKMRTECVEVVTVCSNVEAIQADDGQEEEFIEAYEDYSKSESIDRIEQCGFDEVFYVNTSSCDLEVLEHYYENFNTSTNIEIRIECIGDKVVTNCLSVYELSDLGSIPLVIGMIIIDDERVADQSMVMFDSLVCSNFSQFHNLVALAETCSPEQSMMIFDDVPSDRKNYVFDPGDFSIDDDTCKMLDEMYNNYRELVKESNGVTALTSSWDYVASTLFIGCTFLYNYKAYYLYSKKCNFRELISAWLGGSCTSCFLDMLYNLMTYWVVEGLVAIFCNDGTKVIFLQKRLDEVHESVNPCIQSQIISHTQGREVIMCALMAQERFVKKHANSVAQLLSKNIQRSNLLSTASKAYKHEDPSLAWMALPALDIIILDKGNMVFFSSISVSWQELLAALRHVGLIEELVRLATSPYRMTKFYEI</sequence>
<keyword evidence="2" id="KW-1185">Reference proteome</keyword>
<gene>
    <name evidence="1" type="ORF">G2W53_041004</name>
</gene>
<evidence type="ECO:0000313" key="2">
    <source>
        <dbReference type="Proteomes" id="UP000634136"/>
    </source>
</evidence>
<protein>
    <submittedName>
        <fullName evidence="1">Uncharacterized protein</fullName>
    </submittedName>
</protein>